<evidence type="ECO:0000313" key="3">
    <source>
        <dbReference type="EMBL" id="MFC4530219.1"/>
    </source>
</evidence>
<organism evidence="3 4">
    <name type="scientific">Sphaerisporangium dianthi</name>
    <dbReference type="NCBI Taxonomy" id="1436120"/>
    <lineage>
        <taxon>Bacteria</taxon>
        <taxon>Bacillati</taxon>
        <taxon>Actinomycetota</taxon>
        <taxon>Actinomycetes</taxon>
        <taxon>Streptosporangiales</taxon>
        <taxon>Streptosporangiaceae</taxon>
        <taxon>Sphaerisporangium</taxon>
    </lineage>
</organism>
<accession>A0ABV9CB21</accession>
<evidence type="ECO:0000256" key="1">
    <source>
        <dbReference type="SAM" id="MobiDB-lite"/>
    </source>
</evidence>
<evidence type="ECO:0000313" key="4">
    <source>
        <dbReference type="Proteomes" id="UP001596004"/>
    </source>
</evidence>
<dbReference type="Proteomes" id="UP001596004">
    <property type="component" value="Unassembled WGS sequence"/>
</dbReference>
<sequence>MVQRTVAPPEGTAHGTARHAAEEPLPASRARRAGRRLAGGTTALVIAAGAVYAHMYAMDKDALDAPLTVHAGAGAAADAGRFGVRLERVVATRTIRLATPSGDPGTGTETIKETGHVGTQDVFVVATVKATSAGDPLWLKDARLHTRDGLDYSVSDRVYGIYRRADHPVQHGWWSELDYVFEVPKDALPGATIVVTAPSTNGVYDGIYPGRYDQLLPEASLSLTADDAATRRLLDDMPASVRLTARP</sequence>
<gene>
    <name evidence="3" type="ORF">ACFO60_05555</name>
</gene>
<comment type="caution">
    <text evidence="3">The sequence shown here is derived from an EMBL/GenBank/DDBJ whole genome shotgun (WGS) entry which is preliminary data.</text>
</comment>
<feature type="region of interest" description="Disordered" evidence="1">
    <location>
        <begin position="1"/>
        <end position="31"/>
    </location>
</feature>
<protein>
    <recommendedName>
        <fullName evidence="5">DUF4352 domain-containing protein</fullName>
    </recommendedName>
</protein>
<reference evidence="4" key="1">
    <citation type="journal article" date="2019" name="Int. J. Syst. Evol. Microbiol.">
        <title>The Global Catalogue of Microorganisms (GCM) 10K type strain sequencing project: providing services to taxonomists for standard genome sequencing and annotation.</title>
        <authorList>
            <consortium name="The Broad Institute Genomics Platform"/>
            <consortium name="The Broad Institute Genome Sequencing Center for Infectious Disease"/>
            <person name="Wu L."/>
            <person name="Ma J."/>
        </authorList>
    </citation>
    <scope>NUCLEOTIDE SEQUENCE [LARGE SCALE GENOMIC DNA]</scope>
    <source>
        <strain evidence="4">CGMCC 4.7132</strain>
    </source>
</reference>
<keyword evidence="2" id="KW-1133">Transmembrane helix</keyword>
<evidence type="ECO:0008006" key="5">
    <source>
        <dbReference type="Google" id="ProtNLM"/>
    </source>
</evidence>
<keyword evidence="4" id="KW-1185">Reference proteome</keyword>
<evidence type="ECO:0000256" key="2">
    <source>
        <dbReference type="SAM" id="Phobius"/>
    </source>
</evidence>
<proteinExistence type="predicted"/>
<dbReference type="RefSeq" id="WP_380837774.1">
    <property type="nucleotide sequence ID" value="NZ_JBHSFP010000002.1"/>
</dbReference>
<feature type="transmembrane region" description="Helical" evidence="2">
    <location>
        <begin position="37"/>
        <end position="57"/>
    </location>
</feature>
<keyword evidence="2" id="KW-0472">Membrane</keyword>
<dbReference type="EMBL" id="JBHSFP010000002">
    <property type="protein sequence ID" value="MFC4530219.1"/>
    <property type="molecule type" value="Genomic_DNA"/>
</dbReference>
<name>A0ABV9CB21_9ACTN</name>
<keyword evidence="2" id="KW-0812">Transmembrane</keyword>